<gene>
    <name evidence="1" type="ORF">KIN20_029229</name>
</gene>
<reference evidence="1" key="1">
    <citation type="submission" date="2021-06" db="EMBL/GenBank/DDBJ databases">
        <title>Parelaphostrongylus tenuis whole genome reference sequence.</title>
        <authorList>
            <person name="Garwood T.J."/>
            <person name="Larsen P.A."/>
            <person name="Fountain-Jones N.M."/>
            <person name="Garbe J.R."/>
            <person name="Macchietto M.G."/>
            <person name="Kania S.A."/>
            <person name="Gerhold R.W."/>
            <person name="Richards J.E."/>
            <person name="Wolf T.M."/>
        </authorList>
    </citation>
    <scope>NUCLEOTIDE SEQUENCE</scope>
    <source>
        <strain evidence="1">MNPRO001-30</strain>
        <tissue evidence="1">Meninges</tissue>
    </source>
</reference>
<keyword evidence="2" id="KW-1185">Reference proteome</keyword>
<dbReference type="Proteomes" id="UP001196413">
    <property type="component" value="Unassembled WGS sequence"/>
</dbReference>
<sequence length="54" mass="6033">MYCKDPKTRAEAGECVGELCLMIPPAKLVEDLKKLVSTITRSLQESIYGTIHDH</sequence>
<proteinExistence type="predicted"/>
<evidence type="ECO:0000313" key="2">
    <source>
        <dbReference type="Proteomes" id="UP001196413"/>
    </source>
</evidence>
<organism evidence="1 2">
    <name type="scientific">Parelaphostrongylus tenuis</name>
    <name type="common">Meningeal worm</name>
    <dbReference type="NCBI Taxonomy" id="148309"/>
    <lineage>
        <taxon>Eukaryota</taxon>
        <taxon>Metazoa</taxon>
        <taxon>Ecdysozoa</taxon>
        <taxon>Nematoda</taxon>
        <taxon>Chromadorea</taxon>
        <taxon>Rhabditida</taxon>
        <taxon>Rhabditina</taxon>
        <taxon>Rhabditomorpha</taxon>
        <taxon>Strongyloidea</taxon>
        <taxon>Metastrongylidae</taxon>
        <taxon>Parelaphostrongylus</taxon>
    </lineage>
</organism>
<evidence type="ECO:0000313" key="1">
    <source>
        <dbReference type="EMBL" id="KAJ1368156.1"/>
    </source>
</evidence>
<protein>
    <submittedName>
        <fullName evidence="1">Uncharacterized protein</fullName>
    </submittedName>
</protein>
<name>A0AAD5R2C8_PARTN</name>
<dbReference type="EMBL" id="JAHQIW010006100">
    <property type="protein sequence ID" value="KAJ1368156.1"/>
    <property type="molecule type" value="Genomic_DNA"/>
</dbReference>
<accession>A0AAD5R2C8</accession>
<dbReference type="AlphaFoldDB" id="A0AAD5R2C8"/>
<comment type="caution">
    <text evidence="1">The sequence shown here is derived from an EMBL/GenBank/DDBJ whole genome shotgun (WGS) entry which is preliminary data.</text>
</comment>